<organism evidence="1 2">
    <name type="scientific">Solanum commersonii</name>
    <name type="common">Commerson's wild potato</name>
    <name type="synonym">Commerson's nightshade</name>
    <dbReference type="NCBI Taxonomy" id="4109"/>
    <lineage>
        <taxon>Eukaryota</taxon>
        <taxon>Viridiplantae</taxon>
        <taxon>Streptophyta</taxon>
        <taxon>Embryophyta</taxon>
        <taxon>Tracheophyta</taxon>
        <taxon>Spermatophyta</taxon>
        <taxon>Magnoliopsida</taxon>
        <taxon>eudicotyledons</taxon>
        <taxon>Gunneridae</taxon>
        <taxon>Pentapetalae</taxon>
        <taxon>asterids</taxon>
        <taxon>lamiids</taxon>
        <taxon>Solanales</taxon>
        <taxon>Solanaceae</taxon>
        <taxon>Solanoideae</taxon>
        <taxon>Solaneae</taxon>
        <taxon>Solanum</taxon>
    </lineage>
</organism>
<protein>
    <submittedName>
        <fullName evidence="1">Uncharacterized protein</fullName>
    </submittedName>
</protein>
<proteinExistence type="predicted"/>
<comment type="caution">
    <text evidence="1">The sequence shown here is derived from an EMBL/GenBank/DDBJ whole genome shotgun (WGS) entry which is preliminary data.</text>
</comment>
<name>A0A9J5XKU4_SOLCO</name>
<reference evidence="1 2" key="1">
    <citation type="submission" date="2020-09" db="EMBL/GenBank/DDBJ databases">
        <title>De no assembly of potato wild relative species, Solanum commersonii.</title>
        <authorList>
            <person name="Cho K."/>
        </authorList>
    </citation>
    <scope>NUCLEOTIDE SEQUENCE [LARGE SCALE GENOMIC DNA]</scope>
    <source>
        <strain evidence="1">LZ3.2</strain>
        <tissue evidence="1">Leaf</tissue>
    </source>
</reference>
<accession>A0A9J5XKU4</accession>
<dbReference type="EMBL" id="JACXVP010000009">
    <property type="protein sequence ID" value="KAG5588378.1"/>
    <property type="molecule type" value="Genomic_DNA"/>
</dbReference>
<evidence type="ECO:0000313" key="1">
    <source>
        <dbReference type="EMBL" id="KAG5588378.1"/>
    </source>
</evidence>
<sequence>MGFSIFLVGGVGVVGLEVPSFFHGHIRMVVGAWGGGIVEIAMGCVLVTSFNYENFEDLVDSFTSTQVNTMMIDVVNMDKQPFVMTKTIEALNKSIKPKDLQIVQLMSNLDLYFPRESCQNLIPH</sequence>
<evidence type="ECO:0000313" key="2">
    <source>
        <dbReference type="Proteomes" id="UP000824120"/>
    </source>
</evidence>
<keyword evidence="2" id="KW-1185">Reference proteome</keyword>
<dbReference type="Proteomes" id="UP000824120">
    <property type="component" value="Chromosome 9"/>
</dbReference>
<dbReference type="AlphaFoldDB" id="A0A9J5XKU4"/>
<gene>
    <name evidence="1" type="ORF">H5410_048812</name>
</gene>